<evidence type="ECO:0000313" key="4">
    <source>
        <dbReference type="Proteomes" id="UP000187209"/>
    </source>
</evidence>
<dbReference type="Gene3D" id="3.40.30.10">
    <property type="entry name" value="Glutaredoxin"/>
    <property type="match status" value="1"/>
</dbReference>
<dbReference type="EMBL" id="MPUH01000041">
    <property type="protein sequence ID" value="OMJ93495.1"/>
    <property type="molecule type" value="Genomic_DNA"/>
</dbReference>
<dbReference type="Gene3D" id="1.10.8.10">
    <property type="entry name" value="DNA helicase RuvA subunit, C-terminal domain"/>
    <property type="match status" value="1"/>
</dbReference>
<dbReference type="SUPFAM" id="SSF54236">
    <property type="entry name" value="Ubiquitin-like"/>
    <property type="match status" value="1"/>
</dbReference>
<comment type="caution">
    <text evidence="3">The sequence shown here is derived from an EMBL/GenBank/DDBJ whole genome shotgun (WGS) entry which is preliminary data.</text>
</comment>
<dbReference type="Pfam" id="PF14555">
    <property type="entry name" value="UBA_4"/>
    <property type="match status" value="1"/>
</dbReference>
<keyword evidence="4" id="KW-1185">Reference proteome</keyword>
<keyword evidence="1" id="KW-0175">Coiled coil</keyword>
<reference evidence="3 4" key="1">
    <citation type="submission" date="2016-11" db="EMBL/GenBank/DDBJ databases">
        <title>The macronuclear genome of Stentor coeruleus: a giant cell with tiny introns.</title>
        <authorList>
            <person name="Slabodnick M."/>
            <person name="Ruby J.G."/>
            <person name="Reiff S.B."/>
            <person name="Swart E.C."/>
            <person name="Gosai S."/>
            <person name="Prabakaran S."/>
            <person name="Witkowska E."/>
            <person name="Larue G.E."/>
            <person name="Fisher S."/>
            <person name="Freeman R.M."/>
            <person name="Gunawardena J."/>
            <person name="Chu W."/>
            <person name="Stover N.A."/>
            <person name="Gregory B.D."/>
            <person name="Nowacki M."/>
            <person name="Derisi J."/>
            <person name="Roy S.W."/>
            <person name="Marshall W.F."/>
            <person name="Sood P."/>
        </authorList>
    </citation>
    <scope>NUCLEOTIDE SEQUENCE [LARGE SCALE GENOMIC DNA]</scope>
    <source>
        <strain evidence="3">WM001</strain>
    </source>
</reference>
<evidence type="ECO:0000256" key="1">
    <source>
        <dbReference type="SAM" id="Coils"/>
    </source>
</evidence>
<dbReference type="InterPro" id="IPR036249">
    <property type="entry name" value="Thioredoxin-like_sf"/>
</dbReference>
<dbReference type="PANTHER" id="PTHR23322">
    <property type="entry name" value="FAS-ASSOCIATED PROTEIN"/>
    <property type="match status" value="1"/>
</dbReference>
<dbReference type="PANTHER" id="PTHR23322:SF93">
    <property type="entry name" value="UBX DOMAIN-CONTAINING PROTEIN 8"/>
    <property type="match status" value="1"/>
</dbReference>
<organism evidence="3 4">
    <name type="scientific">Stentor coeruleus</name>
    <dbReference type="NCBI Taxonomy" id="5963"/>
    <lineage>
        <taxon>Eukaryota</taxon>
        <taxon>Sar</taxon>
        <taxon>Alveolata</taxon>
        <taxon>Ciliophora</taxon>
        <taxon>Postciliodesmatophora</taxon>
        <taxon>Heterotrichea</taxon>
        <taxon>Heterotrichida</taxon>
        <taxon>Stentoridae</taxon>
        <taxon>Stentor</taxon>
    </lineage>
</organism>
<feature type="coiled-coil region" evidence="1">
    <location>
        <begin position="242"/>
        <end position="295"/>
    </location>
</feature>
<name>A0A1R2CWW4_9CILI</name>
<dbReference type="GO" id="GO:0043130">
    <property type="term" value="F:ubiquitin binding"/>
    <property type="evidence" value="ECO:0007669"/>
    <property type="project" value="TreeGrafter"/>
</dbReference>
<dbReference type="AlphaFoldDB" id="A0A1R2CWW4"/>
<dbReference type="PROSITE" id="PS50033">
    <property type="entry name" value="UBX"/>
    <property type="match status" value="1"/>
</dbReference>
<dbReference type="InterPro" id="IPR029071">
    <property type="entry name" value="Ubiquitin-like_domsf"/>
</dbReference>
<dbReference type="Proteomes" id="UP000187209">
    <property type="component" value="Unassembled WGS sequence"/>
</dbReference>
<evidence type="ECO:0000313" key="3">
    <source>
        <dbReference type="EMBL" id="OMJ93495.1"/>
    </source>
</evidence>
<sequence>MDNLQDLQKEAIANFQAITETWDSEQAIQVLQGHNWDVIKASNEFLSSSSHLSSSYISENSNPSIPRPNPLSTSISLQIPISWGKQLNHIFSSIWKSIVPEAIRGEISIPAQEFSNKMTEFCRAPVEFSSLRFQELLNYCHDKNLPLFIYLHAFSDEYPQELFSDSHLVSFLNKEYIYWGVEHSSDEGQMLKKLLNIEIFPFIAIIQVKNPKKPLVLARNSGYLDVRQLMIMLENHSNNANLELLQERRLRAQQQEELKEAERMIIIQEQKAKEKKKQEKKAQEIRDKQKQEKYEILKKNVGIEPQLNDITIFVSFKLPTGIRLDRNFDKNKKISVLYDYLEMNNIIATELVFGFPSKSLVDREKSLEEEGVYHKCVIHVREAN</sequence>
<dbReference type="OrthoDB" id="306351at2759"/>
<dbReference type="CDD" id="cd01767">
    <property type="entry name" value="UBX"/>
    <property type="match status" value="1"/>
</dbReference>
<dbReference type="InterPro" id="IPR050730">
    <property type="entry name" value="UBX_domain-protein"/>
</dbReference>
<dbReference type="InterPro" id="IPR001012">
    <property type="entry name" value="UBX_dom"/>
</dbReference>
<feature type="domain" description="UBX" evidence="2">
    <location>
        <begin position="314"/>
        <end position="380"/>
    </location>
</feature>
<evidence type="ECO:0000259" key="2">
    <source>
        <dbReference type="PROSITE" id="PS50033"/>
    </source>
</evidence>
<accession>A0A1R2CWW4</accession>
<dbReference type="InterPro" id="IPR006577">
    <property type="entry name" value="UAS"/>
</dbReference>
<proteinExistence type="predicted"/>
<dbReference type="SUPFAM" id="SSF52833">
    <property type="entry name" value="Thioredoxin-like"/>
    <property type="match status" value="1"/>
</dbReference>
<dbReference type="Gene3D" id="3.10.20.90">
    <property type="entry name" value="Phosphatidylinositol 3-kinase Catalytic Subunit, Chain A, domain 1"/>
    <property type="match status" value="1"/>
</dbReference>
<gene>
    <name evidence="3" type="ORF">SteCoe_3467</name>
</gene>
<dbReference type="SMART" id="SM00594">
    <property type="entry name" value="UAS"/>
    <property type="match status" value="1"/>
</dbReference>
<dbReference type="Pfam" id="PF00789">
    <property type="entry name" value="UBX"/>
    <property type="match status" value="1"/>
</dbReference>
<protein>
    <recommendedName>
        <fullName evidence="2">UBX domain-containing protein</fullName>
    </recommendedName>
</protein>